<dbReference type="GO" id="GO:0004930">
    <property type="term" value="F:G protein-coupled receptor activity"/>
    <property type="evidence" value="ECO:0007669"/>
    <property type="project" value="UniProtKB-KW"/>
</dbReference>
<feature type="transmembrane region" description="Helical" evidence="13">
    <location>
        <begin position="230"/>
        <end position="253"/>
    </location>
</feature>
<keyword evidence="5 12" id="KW-0812">Transmembrane</keyword>
<evidence type="ECO:0000256" key="4">
    <source>
        <dbReference type="ARBA" id="ARBA00022606"/>
    </source>
</evidence>
<feature type="transmembrane region" description="Helical" evidence="13">
    <location>
        <begin position="59"/>
        <end position="77"/>
    </location>
</feature>
<reference evidence="14 15" key="1">
    <citation type="submission" date="2019-09" db="EMBL/GenBank/DDBJ databases">
        <title>Bird 10,000 Genomes (B10K) Project - Family phase.</title>
        <authorList>
            <person name="Zhang G."/>
        </authorList>
    </citation>
    <scope>NUCLEOTIDE SEQUENCE [LARGE SCALE GENOMIC DNA]</scope>
    <source>
        <strain evidence="14">B10K-DU-001-21</strain>
        <tissue evidence="14">Muscle</tissue>
    </source>
</reference>
<keyword evidence="8 12" id="KW-0472">Membrane</keyword>
<evidence type="ECO:0000313" key="14">
    <source>
        <dbReference type="EMBL" id="NXG69713.1"/>
    </source>
</evidence>
<feature type="transmembrane region" description="Helical" evidence="13">
    <location>
        <begin position="97"/>
        <end position="120"/>
    </location>
</feature>
<evidence type="ECO:0000256" key="2">
    <source>
        <dbReference type="ARBA" id="ARBA00007376"/>
    </source>
</evidence>
<proteinExistence type="inferred from homology"/>
<evidence type="ECO:0000256" key="1">
    <source>
        <dbReference type="ARBA" id="ARBA00004141"/>
    </source>
</evidence>
<dbReference type="PANTHER" id="PTHR11394:SF47">
    <property type="entry name" value="TASTE RECEPTOR TYPE 2 MEMBER 40"/>
    <property type="match status" value="1"/>
</dbReference>
<keyword evidence="3 12" id="KW-0919">Taste</keyword>
<dbReference type="OrthoDB" id="8876749at2759"/>
<accession>A0A7K9DYV0</accession>
<dbReference type="EMBL" id="VWZK01003280">
    <property type="protein sequence ID" value="NXG69713.1"/>
    <property type="molecule type" value="Genomic_DNA"/>
</dbReference>
<dbReference type="AlphaFoldDB" id="A0A7K9DYV0"/>
<evidence type="ECO:0000256" key="10">
    <source>
        <dbReference type="ARBA" id="ARBA00023224"/>
    </source>
</evidence>
<evidence type="ECO:0000256" key="8">
    <source>
        <dbReference type="ARBA" id="ARBA00023136"/>
    </source>
</evidence>
<dbReference type="GO" id="GO:0033038">
    <property type="term" value="F:bitter taste receptor activity"/>
    <property type="evidence" value="ECO:0007669"/>
    <property type="project" value="InterPro"/>
</dbReference>
<comment type="subcellular location">
    <subcellularLocation>
        <location evidence="1 12">Membrane</location>
        <topology evidence="1 12">Multi-pass membrane protein</topology>
    </subcellularLocation>
</comment>
<keyword evidence="4 12" id="KW-0716">Sensory transduction</keyword>
<keyword evidence="7 12" id="KW-0297">G-protein coupled receptor</keyword>
<dbReference type="PANTHER" id="PTHR11394">
    <property type="entry name" value="TASTE RECEPTOR TYPE 2"/>
    <property type="match status" value="1"/>
</dbReference>
<evidence type="ECO:0000256" key="3">
    <source>
        <dbReference type="ARBA" id="ARBA00022480"/>
    </source>
</evidence>
<evidence type="ECO:0000256" key="6">
    <source>
        <dbReference type="ARBA" id="ARBA00022989"/>
    </source>
</evidence>
<organism evidence="14 15">
    <name type="scientific">Baryphthengus martii</name>
    <name type="common">Rufous motmot</name>
    <dbReference type="NCBI Taxonomy" id="176943"/>
    <lineage>
        <taxon>Eukaryota</taxon>
        <taxon>Metazoa</taxon>
        <taxon>Chordata</taxon>
        <taxon>Craniata</taxon>
        <taxon>Vertebrata</taxon>
        <taxon>Euteleostomi</taxon>
        <taxon>Archelosauria</taxon>
        <taxon>Archosauria</taxon>
        <taxon>Dinosauria</taxon>
        <taxon>Saurischia</taxon>
        <taxon>Theropoda</taxon>
        <taxon>Coelurosauria</taxon>
        <taxon>Aves</taxon>
        <taxon>Neognathae</taxon>
        <taxon>Neoaves</taxon>
        <taxon>Telluraves</taxon>
        <taxon>Coraciimorphae</taxon>
        <taxon>Coraciiformes</taxon>
        <taxon>Momotidae</taxon>
        <taxon>Baryphthengus</taxon>
    </lineage>
</organism>
<feature type="transmembrane region" description="Helical" evidence="13">
    <location>
        <begin position="147"/>
        <end position="174"/>
    </location>
</feature>
<keyword evidence="9 12" id="KW-0675">Receptor</keyword>
<dbReference type="Proteomes" id="UP000578343">
    <property type="component" value="Unassembled WGS sequence"/>
</dbReference>
<evidence type="ECO:0000256" key="5">
    <source>
        <dbReference type="ARBA" id="ARBA00022692"/>
    </source>
</evidence>
<keyword evidence="10 12" id="KW-0807">Transducer</keyword>
<evidence type="ECO:0000256" key="7">
    <source>
        <dbReference type="ARBA" id="ARBA00023040"/>
    </source>
</evidence>
<comment type="caution">
    <text evidence="14">The sequence shown here is derived from an EMBL/GenBank/DDBJ whole genome shotgun (WGS) entry which is preliminary data.</text>
</comment>
<dbReference type="Pfam" id="PF05296">
    <property type="entry name" value="TAS2R"/>
    <property type="match status" value="1"/>
</dbReference>
<sequence>ITWVKKKSFNSNEKIVLFLGCCRFWELCITWVDVFLSIIYPRFYYVHPIPQLFSALRTFLNSSNVWVSACLCVFYCIKIANFRHPFFIFLKLKIDRIVPWLLLGSVLISLVLGIFSYSIMDRAVFKDLNSTIPGNLWKLTDRMNGRFFTFLLITGFILSSAFIAVTISALLLLISLWRHKRRMQTNALKTLSMDAHIRAIKSILSFFVIYSFTFTGSILVMIYVTRKEILAMFLILVIQCDLPVGHSLILIFSNPKLKKTLWRTLPCLKCNIC</sequence>
<dbReference type="GO" id="GO:0016020">
    <property type="term" value="C:membrane"/>
    <property type="evidence" value="ECO:0007669"/>
    <property type="project" value="UniProtKB-SubCell"/>
</dbReference>
<keyword evidence="15" id="KW-1185">Reference proteome</keyword>
<evidence type="ECO:0000256" key="11">
    <source>
        <dbReference type="RuleBase" id="RU004423"/>
    </source>
</evidence>
<evidence type="ECO:0000256" key="12">
    <source>
        <dbReference type="RuleBase" id="RU004424"/>
    </source>
</evidence>
<feature type="transmembrane region" description="Helical" evidence="13">
    <location>
        <begin position="15"/>
        <end position="39"/>
    </location>
</feature>
<dbReference type="FunFam" id="1.20.1070.10:FF:000055">
    <property type="entry name" value="Taste receptor type 2"/>
    <property type="match status" value="1"/>
</dbReference>
<feature type="transmembrane region" description="Helical" evidence="13">
    <location>
        <begin position="203"/>
        <end position="224"/>
    </location>
</feature>
<evidence type="ECO:0000256" key="13">
    <source>
        <dbReference type="SAM" id="Phobius"/>
    </source>
</evidence>
<dbReference type="InterPro" id="IPR007960">
    <property type="entry name" value="TAS2R"/>
</dbReference>
<protein>
    <recommendedName>
        <fullName evidence="12">Taste receptor type 2</fullName>
    </recommendedName>
</protein>
<comment type="similarity">
    <text evidence="2 11">Belongs to the G-protein coupled receptor T2R family.</text>
</comment>
<gene>
    <name evidence="14" type="primary">Tas2r8</name>
    <name evidence="14" type="ORF">BARMAR_R02618</name>
</gene>
<evidence type="ECO:0000313" key="15">
    <source>
        <dbReference type="Proteomes" id="UP000578343"/>
    </source>
</evidence>
<evidence type="ECO:0000256" key="9">
    <source>
        <dbReference type="ARBA" id="ARBA00023170"/>
    </source>
</evidence>
<dbReference type="SUPFAM" id="SSF81321">
    <property type="entry name" value="Family A G protein-coupled receptor-like"/>
    <property type="match status" value="1"/>
</dbReference>
<feature type="non-terminal residue" evidence="14">
    <location>
        <position position="1"/>
    </location>
</feature>
<name>A0A7K9DYV0_BARMA</name>
<keyword evidence="6 13" id="KW-1133">Transmembrane helix</keyword>
<feature type="non-terminal residue" evidence="14">
    <location>
        <position position="273"/>
    </location>
</feature>